<keyword evidence="2" id="KW-0560">Oxidoreductase</keyword>
<evidence type="ECO:0000256" key="1">
    <source>
        <dbReference type="ARBA" id="ARBA00006484"/>
    </source>
</evidence>
<dbReference type="GO" id="GO:0016491">
    <property type="term" value="F:oxidoreductase activity"/>
    <property type="evidence" value="ECO:0007669"/>
    <property type="project" value="UniProtKB-KW"/>
</dbReference>
<keyword evidence="5" id="KW-1185">Reference proteome</keyword>
<evidence type="ECO:0000259" key="3">
    <source>
        <dbReference type="SMART" id="SM00822"/>
    </source>
</evidence>
<name>T0EY10_9LEPT</name>
<dbReference type="PANTHER" id="PTHR43669">
    <property type="entry name" value="5-KETO-D-GLUCONATE 5-REDUCTASE"/>
    <property type="match status" value="1"/>
</dbReference>
<dbReference type="InterPro" id="IPR002347">
    <property type="entry name" value="SDR_fam"/>
</dbReference>
<dbReference type="SMART" id="SM00822">
    <property type="entry name" value="PKS_KR"/>
    <property type="match status" value="1"/>
</dbReference>
<dbReference type="STRING" id="1049789.LEP1GSC050_1690"/>
<dbReference type="Pfam" id="PF13561">
    <property type="entry name" value="adh_short_C2"/>
    <property type="match status" value="1"/>
</dbReference>
<dbReference type="PROSITE" id="PS00061">
    <property type="entry name" value="ADH_SHORT"/>
    <property type="match status" value="1"/>
</dbReference>
<organism evidence="4 5">
    <name type="scientific">Leptospira broomii serovar Hurstbridge str. 5399</name>
    <dbReference type="NCBI Taxonomy" id="1049789"/>
    <lineage>
        <taxon>Bacteria</taxon>
        <taxon>Pseudomonadati</taxon>
        <taxon>Spirochaetota</taxon>
        <taxon>Spirochaetia</taxon>
        <taxon>Leptospirales</taxon>
        <taxon>Leptospiraceae</taxon>
        <taxon>Leptospira</taxon>
    </lineage>
</organism>
<dbReference type="InterPro" id="IPR036291">
    <property type="entry name" value="NAD(P)-bd_dom_sf"/>
</dbReference>
<dbReference type="InterPro" id="IPR020904">
    <property type="entry name" value="Sc_DH/Rdtase_CS"/>
</dbReference>
<reference evidence="4" key="1">
    <citation type="submission" date="2013-05" db="EMBL/GenBank/DDBJ databases">
        <authorList>
            <person name="Harkins D.M."/>
            <person name="Durkin A.S."/>
            <person name="Brinkac L.M."/>
            <person name="Haft D.H."/>
            <person name="Selengut J.D."/>
            <person name="Sanka R."/>
            <person name="DePew J."/>
            <person name="Purushe J."/>
            <person name="Hartskeerl R.A."/>
            <person name="Ahmed A."/>
            <person name="van der Linden H."/>
            <person name="Goris M.G.A."/>
            <person name="Vinetz J.M."/>
            <person name="Sutton G.G."/>
            <person name="Nierman W.C."/>
            <person name="Fouts D.E."/>
        </authorList>
    </citation>
    <scope>NUCLEOTIDE SEQUENCE [LARGE SCALE GENOMIC DNA]</scope>
    <source>
        <strain evidence="4">5399</strain>
    </source>
</reference>
<protein>
    <submittedName>
        <fullName evidence="4">KR domain protein</fullName>
    </submittedName>
</protein>
<dbReference type="RefSeq" id="WP_010570096.1">
    <property type="nucleotide sequence ID" value="NZ_AHMO02000011.1"/>
</dbReference>
<proteinExistence type="inferred from homology"/>
<comment type="similarity">
    <text evidence="1">Belongs to the short-chain dehydrogenases/reductases (SDR) family.</text>
</comment>
<sequence length="254" mass="26541">MKFEGKRILITGGNSGIGLATARKFVSEGARVAITGRDKNTLENAVKELGPNAKAFRADVLNSDERKNLFKSLEEDFGELDAVFANAGIAKPTPLGNTSEIDFDQILRVNITGAFLTIQAALPLLKRGSSIILNGSIMSSIGPGGNSAYSASKAGVRAMTRVLAAELSPKGIRVNVVVPGATKTPIWGPIESAKARLEGITMSIPLRRIGEADEIANVVAFLASEDSSYIQGSEIVVDGGTSNSPAGAPIYLGK</sequence>
<dbReference type="Proteomes" id="UP000015454">
    <property type="component" value="Unassembled WGS sequence"/>
</dbReference>
<dbReference type="InterPro" id="IPR057326">
    <property type="entry name" value="KR_dom"/>
</dbReference>
<dbReference type="EMBL" id="AHMO02000011">
    <property type="protein sequence ID" value="EQA43715.1"/>
    <property type="molecule type" value="Genomic_DNA"/>
</dbReference>
<dbReference type="SUPFAM" id="SSF51735">
    <property type="entry name" value="NAD(P)-binding Rossmann-fold domains"/>
    <property type="match status" value="1"/>
</dbReference>
<accession>T0EY10</accession>
<dbReference type="PRINTS" id="PR00080">
    <property type="entry name" value="SDRFAMILY"/>
</dbReference>
<evidence type="ECO:0000256" key="2">
    <source>
        <dbReference type="ARBA" id="ARBA00023002"/>
    </source>
</evidence>
<dbReference type="FunFam" id="3.40.50.720:FF:000084">
    <property type="entry name" value="Short-chain dehydrogenase reductase"/>
    <property type="match status" value="1"/>
</dbReference>
<dbReference type="PRINTS" id="PR00081">
    <property type="entry name" value="GDHRDH"/>
</dbReference>
<dbReference type="CDD" id="cd05233">
    <property type="entry name" value="SDR_c"/>
    <property type="match status" value="1"/>
</dbReference>
<comment type="caution">
    <text evidence="4">The sequence shown here is derived from an EMBL/GenBank/DDBJ whole genome shotgun (WGS) entry which is preliminary data.</text>
</comment>
<gene>
    <name evidence="4" type="ORF">LEP1GSC050_1690</name>
</gene>
<dbReference type="OrthoDB" id="9803333at2"/>
<evidence type="ECO:0000313" key="4">
    <source>
        <dbReference type="EMBL" id="EQA43715.1"/>
    </source>
</evidence>
<dbReference type="PANTHER" id="PTHR43669:SF3">
    <property type="entry name" value="ALCOHOL DEHYDROGENASE, PUTATIVE (AFU_ORTHOLOGUE AFUA_3G03445)-RELATED"/>
    <property type="match status" value="1"/>
</dbReference>
<evidence type="ECO:0000313" key="5">
    <source>
        <dbReference type="Proteomes" id="UP000015454"/>
    </source>
</evidence>
<dbReference type="Gene3D" id="3.40.50.720">
    <property type="entry name" value="NAD(P)-binding Rossmann-like Domain"/>
    <property type="match status" value="1"/>
</dbReference>
<dbReference type="AlphaFoldDB" id="T0EY10"/>
<feature type="domain" description="Ketoreductase" evidence="3">
    <location>
        <begin position="6"/>
        <end position="180"/>
    </location>
</feature>